<dbReference type="eggNOG" id="ENOG5032XTJ">
    <property type="taxonomic scope" value="Bacteria"/>
</dbReference>
<reference evidence="2 3" key="1">
    <citation type="submission" date="2006-02" db="EMBL/GenBank/DDBJ databases">
        <authorList>
            <person name="Moran M.A."/>
            <person name="Kjelleberg S."/>
            <person name="Egan S."/>
            <person name="Saunders N."/>
            <person name="Thomas T."/>
            <person name="Ferriera S."/>
            <person name="Johnson J."/>
            <person name="Kravitz S."/>
            <person name="Halpern A."/>
            <person name="Remington K."/>
            <person name="Beeson K."/>
            <person name="Tran B."/>
            <person name="Rogers Y.-H."/>
            <person name="Friedman R."/>
            <person name="Venter J.C."/>
        </authorList>
    </citation>
    <scope>NUCLEOTIDE SEQUENCE [LARGE SCALE GENOMIC DNA]</scope>
    <source>
        <strain evidence="2 3">D2</strain>
    </source>
</reference>
<protein>
    <submittedName>
        <fullName evidence="2">Uncharacterized protein</fullName>
    </submittedName>
</protein>
<dbReference type="AlphaFoldDB" id="A4CA49"/>
<keyword evidence="1" id="KW-0812">Transmembrane</keyword>
<dbReference type="Proteomes" id="UP000006201">
    <property type="component" value="Unassembled WGS sequence"/>
</dbReference>
<evidence type="ECO:0000256" key="1">
    <source>
        <dbReference type="SAM" id="Phobius"/>
    </source>
</evidence>
<dbReference type="HOGENOM" id="CLU_962670_0_0_6"/>
<keyword evidence="3" id="KW-1185">Reference proteome</keyword>
<name>A4CA49_9GAMM</name>
<accession>A4CA49</accession>
<keyword evidence="1" id="KW-0472">Membrane</keyword>
<proteinExistence type="predicted"/>
<evidence type="ECO:0000313" key="2">
    <source>
        <dbReference type="EMBL" id="EAR28257.1"/>
    </source>
</evidence>
<gene>
    <name evidence="2" type="ORF">PTD2_20617</name>
</gene>
<feature type="transmembrane region" description="Helical" evidence="1">
    <location>
        <begin position="7"/>
        <end position="28"/>
    </location>
</feature>
<organism evidence="2 3">
    <name type="scientific">Pseudoalteromonas tunicata D2</name>
    <dbReference type="NCBI Taxonomy" id="87626"/>
    <lineage>
        <taxon>Bacteria</taxon>
        <taxon>Pseudomonadati</taxon>
        <taxon>Pseudomonadota</taxon>
        <taxon>Gammaproteobacteria</taxon>
        <taxon>Alteromonadales</taxon>
        <taxon>Pseudoalteromonadaceae</taxon>
        <taxon>Pseudoalteromonas</taxon>
    </lineage>
</organism>
<evidence type="ECO:0000313" key="3">
    <source>
        <dbReference type="Proteomes" id="UP000006201"/>
    </source>
</evidence>
<keyword evidence="1" id="KW-1133">Transmembrane helix</keyword>
<comment type="caution">
    <text evidence="2">The sequence shown here is derived from an EMBL/GenBank/DDBJ whole genome shotgun (WGS) entry which is preliminary data.</text>
</comment>
<sequence>MTVMGKAIAIIFSTVIIIIFTFFINHHLSTPSTNFTQKAIITTSTNQANDHKIEQADNQKALTLNNGSNLSVISDKPQHQATVSELLNKAKQIRVCSNIPQTDEEFSAWLETAYQINELPDRIVNVTDKYNKCKRNPDRNALYLDFVISAAEKGSEDAISWLWFIDGSELIKQLNLKNYKREEQRRIKQQFIELKYYLSETAALNLNETAILKLSNAYQHLDPKTGGQNYVKSLAYSDFFMQITKSNDLYGKVKWQRDRLEQRMTHDEIEQALTLTEQLLNDAQNTLAQ</sequence>
<dbReference type="EMBL" id="AAOH01000004">
    <property type="protein sequence ID" value="EAR28257.1"/>
    <property type="molecule type" value="Genomic_DNA"/>
</dbReference>